<evidence type="ECO:0000313" key="2">
    <source>
        <dbReference type="Proteomes" id="UP001060085"/>
    </source>
</evidence>
<dbReference type="Proteomes" id="UP001060085">
    <property type="component" value="Linkage Group LG01"/>
</dbReference>
<comment type="caution">
    <text evidence="1">The sequence shown here is derived from an EMBL/GenBank/DDBJ whole genome shotgun (WGS) entry which is preliminary data.</text>
</comment>
<name>A0ACC0CAV6_CATRO</name>
<accession>A0ACC0CAV6</accession>
<organism evidence="1 2">
    <name type="scientific">Catharanthus roseus</name>
    <name type="common">Madagascar periwinkle</name>
    <name type="synonym">Vinca rosea</name>
    <dbReference type="NCBI Taxonomy" id="4058"/>
    <lineage>
        <taxon>Eukaryota</taxon>
        <taxon>Viridiplantae</taxon>
        <taxon>Streptophyta</taxon>
        <taxon>Embryophyta</taxon>
        <taxon>Tracheophyta</taxon>
        <taxon>Spermatophyta</taxon>
        <taxon>Magnoliopsida</taxon>
        <taxon>eudicotyledons</taxon>
        <taxon>Gunneridae</taxon>
        <taxon>Pentapetalae</taxon>
        <taxon>asterids</taxon>
        <taxon>lamiids</taxon>
        <taxon>Gentianales</taxon>
        <taxon>Apocynaceae</taxon>
        <taxon>Rauvolfioideae</taxon>
        <taxon>Vinceae</taxon>
        <taxon>Catharanthinae</taxon>
        <taxon>Catharanthus</taxon>
    </lineage>
</organism>
<reference evidence="2" key="1">
    <citation type="journal article" date="2023" name="Nat. Plants">
        <title>Single-cell RNA sequencing provides a high-resolution roadmap for understanding the multicellular compartmentation of specialized metabolism.</title>
        <authorList>
            <person name="Sun S."/>
            <person name="Shen X."/>
            <person name="Li Y."/>
            <person name="Li Y."/>
            <person name="Wang S."/>
            <person name="Li R."/>
            <person name="Zhang H."/>
            <person name="Shen G."/>
            <person name="Guo B."/>
            <person name="Wei J."/>
            <person name="Xu J."/>
            <person name="St-Pierre B."/>
            <person name="Chen S."/>
            <person name="Sun C."/>
        </authorList>
    </citation>
    <scope>NUCLEOTIDE SEQUENCE [LARGE SCALE GENOMIC DNA]</scope>
</reference>
<keyword evidence="2" id="KW-1185">Reference proteome</keyword>
<dbReference type="EMBL" id="CM044701">
    <property type="protein sequence ID" value="KAI5682071.1"/>
    <property type="molecule type" value="Genomic_DNA"/>
</dbReference>
<protein>
    <submittedName>
        <fullName evidence="1">Uncharacterized protein</fullName>
    </submittedName>
</protein>
<evidence type="ECO:0000313" key="1">
    <source>
        <dbReference type="EMBL" id="KAI5682071.1"/>
    </source>
</evidence>
<sequence>MNWDDQEANELIHGPINRARSRRSRHMMIAYRRRRGLGERGNNRPQEEIPKNEAWHEDNLFDDYGKNLNIGQEYLGGYYGGQQGDKALDKIKWKVFSFKGESKVAKVLTIIDKRWIPSKAVQKTPYEIWTGKQPSLAFLKIWGLWILSWTHVFILSLNL</sequence>
<gene>
    <name evidence="1" type="ORF">M9H77_03299</name>
</gene>
<proteinExistence type="predicted"/>